<feature type="domain" description="Reverse transcriptase zinc-binding" evidence="1">
    <location>
        <begin position="74"/>
        <end position="159"/>
    </location>
</feature>
<dbReference type="AlphaFoldDB" id="A0A7J6X2C1"/>
<comment type="caution">
    <text evidence="2">The sequence shown here is derived from an EMBL/GenBank/DDBJ whole genome shotgun (WGS) entry which is preliminary data.</text>
</comment>
<evidence type="ECO:0000259" key="1">
    <source>
        <dbReference type="Pfam" id="PF13966"/>
    </source>
</evidence>
<dbReference type="InterPro" id="IPR026960">
    <property type="entry name" value="RVT-Znf"/>
</dbReference>
<keyword evidence="2" id="KW-0808">Transferase</keyword>
<keyword evidence="2" id="KW-0695">RNA-directed DNA polymerase</keyword>
<accession>A0A7J6X2C1</accession>
<dbReference type="GO" id="GO:0003964">
    <property type="term" value="F:RNA-directed DNA polymerase activity"/>
    <property type="evidence" value="ECO:0007669"/>
    <property type="project" value="UniProtKB-KW"/>
</dbReference>
<proteinExistence type="predicted"/>
<reference evidence="2 3" key="1">
    <citation type="submission" date="2020-06" db="EMBL/GenBank/DDBJ databases">
        <title>Transcriptomic and genomic resources for Thalictrum thalictroides and T. hernandezii: Facilitating candidate gene discovery in an emerging model plant lineage.</title>
        <authorList>
            <person name="Arias T."/>
            <person name="Riano-Pachon D.M."/>
            <person name="Di Stilio V.S."/>
        </authorList>
    </citation>
    <scope>NUCLEOTIDE SEQUENCE [LARGE SCALE GENOMIC DNA]</scope>
    <source>
        <strain evidence="3">cv. WT478/WT964</strain>
        <tissue evidence="2">Leaves</tissue>
    </source>
</reference>
<keyword evidence="3" id="KW-1185">Reference proteome</keyword>
<name>A0A7J6X2C1_THATH</name>
<evidence type="ECO:0000313" key="3">
    <source>
        <dbReference type="Proteomes" id="UP000554482"/>
    </source>
</evidence>
<organism evidence="2 3">
    <name type="scientific">Thalictrum thalictroides</name>
    <name type="common">Rue-anemone</name>
    <name type="synonym">Anemone thalictroides</name>
    <dbReference type="NCBI Taxonomy" id="46969"/>
    <lineage>
        <taxon>Eukaryota</taxon>
        <taxon>Viridiplantae</taxon>
        <taxon>Streptophyta</taxon>
        <taxon>Embryophyta</taxon>
        <taxon>Tracheophyta</taxon>
        <taxon>Spermatophyta</taxon>
        <taxon>Magnoliopsida</taxon>
        <taxon>Ranunculales</taxon>
        <taxon>Ranunculaceae</taxon>
        <taxon>Thalictroideae</taxon>
        <taxon>Thalictrum</taxon>
    </lineage>
</organism>
<sequence length="267" mass="31556">MFPNIFRRARNKNGLVMDHILWVNNTQQWDIRGRRNWYEWELDEVNNLTALLNAVVVNTDEDRWRWKGGHGGNFSVSSFHEDLTSHKGEEGFPSQIVWNVNIPYKIKVFIWCLIWGRLLTVDRLRRLGTPIPNRCSLCQREEETIDHLFQTCSFTKTVWEALLDGVDDTWGSNQVHGETKIWLQGWPKLNSNRWGTTVWKLTPYAVLWAVWKSRNEVIFNDKSFSAERVVMRAKAYIWYWCLGKEVRRGHHFSELLHNWVSVVKGVG</sequence>
<dbReference type="PANTHER" id="PTHR36617">
    <property type="entry name" value="PROTEIN, PUTATIVE-RELATED"/>
    <property type="match status" value="1"/>
</dbReference>
<protein>
    <submittedName>
        <fullName evidence="2">Reverse transcriptase zinc-binding domain</fullName>
    </submittedName>
</protein>
<dbReference type="Pfam" id="PF13966">
    <property type="entry name" value="zf-RVT"/>
    <property type="match status" value="1"/>
</dbReference>
<dbReference type="OrthoDB" id="696485at2759"/>
<dbReference type="EMBL" id="JABWDY010006213">
    <property type="protein sequence ID" value="KAF5203824.1"/>
    <property type="molecule type" value="Genomic_DNA"/>
</dbReference>
<evidence type="ECO:0000313" key="2">
    <source>
        <dbReference type="EMBL" id="KAF5203824.1"/>
    </source>
</evidence>
<dbReference type="PANTHER" id="PTHR36617:SF15">
    <property type="entry name" value="REVERSE TRANSCRIPTASE ZINC-BINDING DOMAIN-CONTAINING PROTEIN"/>
    <property type="match status" value="1"/>
</dbReference>
<gene>
    <name evidence="2" type="ORF">FRX31_006589</name>
</gene>
<keyword evidence="2" id="KW-0548">Nucleotidyltransferase</keyword>
<dbReference type="Proteomes" id="UP000554482">
    <property type="component" value="Unassembled WGS sequence"/>
</dbReference>